<sequence>MAGGRHQAANNSGGVLRYAALAVIAIVVVVAGIVVFQVVRGSGCSSTTAVTVDVDAALAPAVQQAVAAVPAADRGCTEFQVKARESATTMNALLHGIDIPQLWIPESTRWVTKVNQAADLPVDIDTPSVATSPVVVAAATGAVPAARTWTDVLRTPGIRLGNPQASAVAEAPILAAAAEQQASGTDQTAAEQAMVAAAQTQSMQLSADAQTVSDGAAEPEDILHSGEGPAVVTEQQVVQLGRGYQAAVPDAGTVMMDYPLVVTARGDAKVDAAESAADLAAVLDSDAGRDALTSAGFRVDGAPLPGGAGVGGVPVLTIPDPAAAEAALKKWNVLAVPVRSLVLFDVSGSMSYVADEENSRMQLTQKAARIGESLFPDNTQLGVWAFSLNLDGPQRDYKELVPIERLDAQTGAGTQREAVSAAVDELGGLVGGGTGLYDTISAAYRQVQSTYDPNAVNSVIVLTDGENEDPVSLTKEQLLQQLRQESDPARPVLIITIGITDDADAEVLQEISAATGGSSYLARDPADIPQVFAQAIAQRGK</sequence>
<dbReference type="Gene3D" id="3.40.50.410">
    <property type="entry name" value="von Willebrand factor, type A domain"/>
    <property type="match status" value="1"/>
</dbReference>
<evidence type="ECO:0000256" key="1">
    <source>
        <dbReference type="SAM" id="Phobius"/>
    </source>
</evidence>
<dbReference type="SMART" id="SM00327">
    <property type="entry name" value="VWA"/>
    <property type="match status" value="1"/>
</dbReference>
<dbReference type="EMBL" id="BAABKQ010000001">
    <property type="protein sequence ID" value="GAA4812830.1"/>
    <property type="molecule type" value="Genomic_DNA"/>
</dbReference>
<keyword evidence="1" id="KW-1133">Transmembrane helix</keyword>
<reference evidence="4" key="1">
    <citation type="journal article" date="2019" name="Int. J. Syst. Evol. Microbiol.">
        <title>The Global Catalogue of Microorganisms (GCM) 10K type strain sequencing project: providing services to taxonomists for standard genome sequencing and annotation.</title>
        <authorList>
            <consortium name="The Broad Institute Genomics Platform"/>
            <consortium name="The Broad Institute Genome Sequencing Center for Infectious Disease"/>
            <person name="Wu L."/>
            <person name="Ma J."/>
        </authorList>
    </citation>
    <scope>NUCLEOTIDE SEQUENCE [LARGE SCALE GENOMIC DNA]</scope>
    <source>
        <strain evidence="4">JCM 18542</strain>
    </source>
</reference>
<accession>A0ABP9CMN4</accession>
<dbReference type="InterPro" id="IPR002035">
    <property type="entry name" value="VWF_A"/>
</dbReference>
<protein>
    <submittedName>
        <fullName evidence="3">Substrate-binding domain-containing protein</fullName>
    </submittedName>
</protein>
<keyword evidence="1" id="KW-0472">Membrane</keyword>
<dbReference type="SUPFAM" id="SSF53850">
    <property type="entry name" value="Periplasmic binding protein-like II"/>
    <property type="match status" value="1"/>
</dbReference>
<keyword evidence="1" id="KW-0812">Transmembrane</keyword>
<proteinExistence type="predicted"/>
<evidence type="ECO:0000259" key="2">
    <source>
        <dbReference type="PROSITE" id="PS50234"/>
    </source>
</evidence>
<dbReference type="Pfam" id="PF00092">
    <property type="entry name" value="VWA"/>
    <property type="match status" value="1"/>
</dbReference>
<organism evidence="3 4">
    <name type="scientific">Tomitella cavernea</name>
    <dbReference type="NCBI Taxonomy" id="1387982"/>
    <lineage>
        <taxon>Bacteria</taxon>
        <taxon>Bacillati</taxon>
        <taxon>Actinomycetota</taxon>
        <taxon>Actinomycetes</taxon>
        <taxon>Mycobacteriales</taxon>
        <taxon>Tomitella</taxon>
    </lineage>
</organism>
<name>A0ABP9CMN4_9ACTN</name>
<dbReference type="PROSITE" id="PS50234">
    <property type="entry name" value="VWFA"/>
    <property type="match status" value="1"/>
</dbReference>
<feature type="transmembrane region" description="Helical" evidence="1">
    <location>
        <begin position="15"/>
        <end position="39"/>
    </location>
</feature>
<keyword evidence="4" id="KW-1185">Reference proteome</keyword>
<gene>
    <name evidence="3" type="ORF">GCM10023353_17120</name>
</gene>
<dbReference type="InterPro" id="IPR036465">
    <property type="entry name" value="vWFA_dom_sf"/>
</dbReference>
<evidence type="ECO:0000313" key="4">
    <source>
        <dbReference type="Proteomes" id="UP001500839"/>
    </source>
</evidence>
<evidence type="ECO:0000313" key="3">
    <source>
        <dbReference type="EMBL" id="GAA4812830.1"/>
    </source>
</evidence>
<dbReference type="Proteomes" id="UP001500839">
    <property type="component" value="Unassembled WGS sequence"/>
</dbReference>
<dbReference type="SUPFAM" id="SSF53300">
    <property type="entry name" value="vWA-like"/>
    <property type="match status" value="1"/>
</dbReference>
<feature type="domain" description="VWFA" evidence="2">
    <location>
        <begin position="339"/>
        <end position="536"/>
    </location>
</feature>
<comment type="caution">
    <text evidence="3">The sequence shown here is derived from an EMBL/GenBank/DDBJ whole genome shotgun (WGS) entry which is preliminary data.</text>
</comment>
<dbReference type="RefSeq" id="WP_200172010.1">
    <property type="nucleotide sequence ID" value="NZ_BAABKQ010000001.1"/>
</dbReference>